<dbReference type="PROSITE" id="PS50878">
    <property type="entry name" value="RT_POL"/>
    <property type="match status" value="1"/>
</dbReference>
<dbReference type="Gene3D" id="3.60.10.10">
    <property type="entry name" value="Endonuclease/exonuclease/phosphatase"/>
    <property type="match status" value="1"/>
</dbReference>
<evidence type="ECO:0000313" key="3">
    <source>
        <dbReference type="Proteomes" id="UP000694569"/>
    </source>
</evidence>
<dbReference type="InterPro" id="IPR036691">
    <property type="entry name" value="Endo/exonu/phosph_ase_sf"/>
</dbReference>
<dbReference type="AlphaFoldDB" id="A0A8C5PAH9"/>
<dbReference type="PANTHER" id="PTHR19446">
    <property type="entry name" value="REVERSE TRANSCRIPTASES"/>
    <property type="match status" value="1"/>
</dbReference>
<accession>A0A8C5PAH9</accession>
<keyword evidence="3" id="KW-1185">Reference proteome</keyword>
<dbReference type="InterPro" id="IPR043502">
    <property type="entry name" value="DNA/RNA_pol_sf"/>
</dbReference>
<evidence type="ECO:0000313" key="2">
    <source>
        <dbReference type="Ensembl" id="ENSLLEP00000008778.1"/>
    </source>
</evidence>
<dbReference type="Proteomes" id="UP000694569">
    <property type="component" value="Unplaced"/>
</dbReference>
<dbReference type="OrthoDB" id="410381at2759"/>
<feature type="domain" description="Reverse transcriptase" evidence="1">
    <location>
        <begin position="472"/>
        <end position="744"/>
    </location>
</feature>
<reference evidence="2" key="1">
    <citation type="submission" date="2025-08" db="UniProtKB">
        <authorList>
            <consortium name="Ensembl"/>
        </authorList>
    </citation>
    <scope>IDENTIFICATION</scope>
</reference>
<dbReference type="SUPFAM" id="SSF56219">
    <property type="entry name" value="DNase I-like"/>
    <property type="match status" value="1"/>
</dbReference>
<organism evidence="2 3">
    <name type="scientific">Leptobrachium leishanense</name>
    <name type="common">Leishan spiny toad</name>
    <dbReference type="NCBI Taxonomy" id="445787"/>
    <lineage>
        <taxon>Eukaryota</taxon>
        <taxon>Metazoa</taxon>
        <taxon>Chordata</taxon>
        <taxon>Craniata</taxon>
        <taxon>Vertebrata</taxon>
        <taxon>Euteleostomi</taxon>
        <taxon>Amphibia</taxon>
        <taxon>Batrachia</taxon>
        <taxon>Anura</taxon>
        <taxon>Pelobatoidea</taxon>
        <taxon>Megophryidae</taxon>
        <taxon>Leptobrachium</taxon>
    </lineage>
</organism>
<sequence length="744" mass="84217">MHTSVAFLQETHFCTTAPPTLRDRRFPTVFFDHNPDSKSRGTAILFASNIPFEMTDIYRAGDGRCLFVKGGIAGSTYTFANLYLPNTDQHVRLAKALRILEDFAEGTLVLGGDLNVALNPVEDSSSNYHRTPHRHLRRIQRSLTALRLVDTWRAMNPSARDYTYYSSVHNTYTRLDYFFVPQYVLPLVRTSEIQAITWSDHAPIVMTMSSPLLRPREGTWQLNTSLLADPLLRADVTDAIQTFFADHQTAEVPQPTIWEAHKAVIRGKLISWASRKRRALQAETEDLLSEIRKIELEHHTSRDADTYTRLLQARTRLTNVLNPRLQRAILQTKCFFALHEDKPGRLLARLLKKQRTRAYVPTIRTRDGSETPHPARIAKSFREYYSTLYHSAEAPDRVPISLLDEYLKTRIPYCLSEIQRAPLREPMTQEEITAAVKSQKNGKAPGPDGLPALYYKRFGAALSPSFAATLNSLLEDHTLHPHTQAATIVVLPKAGKDPKLCSSYRPISLLKSDLKIFATVLARRLRAVISLLVQKDQVGFVPAREARDGTTRTLNAIHCSRQRGVPMILLSTDAEKAFDRVSWHFLFATLHAMHLPPEFISWVAALYSSPNARVRVNGILSDTFQIRNGIRQGCPLSPLLFALSLEPFLESVRRNEAITGITGHNGTHKVSAYADDLLFYVTKPVASLPEIVEEFRTYGTLSNLKLNMDKSEVLNINVPGEAERVLRRMHPFVWCSSKMRYLGC</sequence>
<dbReference type="GeneTree" id="ENSGT00940000165023"/>
<dbReference type="InterPro" id="IPR000477">
    <property type="entry name" value="RT_dom"/>
</dbReference>
<reference evidence="2" key="2">
    <citation type="submission" date="2025-09" db="UniProtKB">
        <authorList>
            <consortium name="Ensembl"/>
        </authorList>
    </citation>
    <scope>IDENTIFICATION</scope>
</reference>
<dbReference type="Ensembl" id="ENSLLET00000009123.1">
    <property type="protein sequence ID" value="ENSLLEP00000008778.1"/>
    <property type="gene ID" value="ENSLLEG00000005606.1"/>
</dbReference>
<dbReference type="CDD" id="cd01650">
    <property type="entry name" value="RT_nLTR_like"/>
    <property type="match status" value="1"/>
</dbReference>
<dbReference type="Pfam" id="PF03372">
    <property type="entry name" value="Exo_endo_phos"/>
    <property type="match status" value="1"/>
</dbReference>
<dbReference type="GO" id="GO:0003824">
    <property type="term" value="F:catalytic activity"/>
    <property type="evidence" value="ECO:0007669"/>
    <property type="project" value="InterPro"/>
</dbReference>
<dbReference type="SUPFAM" id="SSF56672">
    <property type="entry name" value="DNA/RNA polymerases"/>
    <property type="match status" value="1"/>
</dbReference>
<dbReference type="CDD" id="cd09076">
    <property type="entry name" value="L1-EN"/>
    <property type="match status" value="1"/>
</dbReference>
<protein>
    <recommendedName>
        <fullName evidence="1">Reverse transcriptase domain-containing protein</fullName>
    </recommendedName>
</protein>
<name>A0A8C5PAH9_9ANUR</name>
<dbReference type="InterPro" id="IPR005135">
    <property type="entry name" value="Endo/exonuclease/phosphatase"/>
</dbReference>
<proteinExistence type="predicted"/>
<evidence type="ECO:0000259" key="1">
    <source>
        <dbReference type="PROSITE" id="PS50878"/>
    </source>
</evidence>
<dbReference type="Pfam" id="PF00078">
    <property type="entry name" value="RVT_1"/>
    <property type="match status" value="1"/>
</dbReference>